<evidence type="ECO:0000313" key="3">
    <source>
        <dbReference type="EMBL" id="MYL32333.1"/>
    </source>
</evidence>
<keyword evidence="3" id="KW-0378">Hydrolase</keyword>
<dbReference type="InterPro" id="IPR036866">
    <property type="entry name" value="RibonucZ/Hydroxyglut_hydro"/>
</dbReference>
<dbReference type="CDD" id="cd07716">
    <property type="entry name" value="RNaseZ_short-form-like_MBL-fold"/>
    <property type="match status" value="1"/>
</dbReference>
<dbReference type="GO" id="GO:0042781">
    <property type="term" value="F:3'-tRNA processing endoribonuclease activity"/>
    <property type="evidence" value="ECO:0007669"/>
    <property type="project" value="TreeGrafter"/>
</dbReference>
<evidence type="ECO:0000256" key="1">
    <source>
        <dbReference type="ARBA" id="ARBA00022833"/>
    </source>
</evidence>
<feature type="domain" description="Metallo-beta-lactamase" evidence="2">
    <location>
        <begin position="18"/>
        <end position="196"/>
    </location>
</feature>
<dbReference type="PANTHER" id="PTHR46018:SF4">
    <property type="entry name" value="METALLO-HYDROLASE YHFI-RELATED"/>
    <property type="match status" value="1"/>
</dbReference>
<organism evidence="3 4">
    <name type="scientific">Pontibacillus yanchengensis</name>
    <dbReference type="NCBI Taxonomy" id="462910"/>
    <lineage>
        <taxon>Bacteria</taxon>
        <taxon>Bacillati</taxon>
        <taxon>Bacillota</taxon>
        <taxon>Bacilli</taxon>
        <taxon>Bacillales</taxon>
        <taxon>Bacillaceae</taxon>
        <taxon>Pontibacillus</taxon>
    </lineage>
</organism>
<accession>A0A6I4ZX42</accession>
<evidence type="ECO:0000259" key="2">
    <source>
        <dbReference type="SMART" id="SM00849"/>
    </source>
</evidence>
<protein>
    <submittedName>
        <fullName evidence="3">MBL fold metallo-hydrolase</fullName>
    </submittedName>
</protein>
<sequence length="244" mass="27141">MKVTVNGFWGGYPAANGATSSYIFSSEGFTLLVDCGSGALSRLQSKMDVMDLNAIIISHYHFDHIADIGVMQYAWKVQNILAKTNKQLPIYGHKEDEASFQTLSHEFTVGMQYDPTQSIEIGPFTLTFLKTNHPVPCYAMNITDGKHTVVYTADSSYNESFIPFSKDADLLITDSNFYDGMDGSKPGHMTSTECAHIAKEANVKELWLSHLPHFGDVTKLQDEASKKFDGTVRLCDEGLTWETE</sequence>
<gene>
    <name evidence="3" type="ORF">GLW05_01770</name>
</gene>
<dbReference type="AlphaFoldDB" id="A0A6I4ZX42"/>
<dbReference type="InterPro" id="IPR001279">
    <property type="entry name" value="Metallo-B-lactamas"/>
</dbReference>
<dbReference type="EMBL" id="WMEQ01000001">
    <property type="protein sequence ID" value="MYL32333.1"/>
    <property type="molecule type" value="Genomic_DNA"/>
</dbReference>
<dbReference type="Gene3D" id="3.60.15.10">
    <property type="entry name" value="Ribonuclease Z/Hydroxyacylglutathione hydrolase-like"/>
    <property type="match status" value="1"/>
</dbReference>
<comment type="caution">
    <text evidence="3">The sequence shown here is derived from an EMBL/GenBank/DDBJ whole genome shotgun (WGS) entry which is preliminary data.</text>
</comment>
<dbReference type="RefSeq" id="WP_160847634.1">
    <property type="nucleotide sequence ID" value="NZ_WMEQ01000001.1"/>
</dbReference>
<dbReference type="Pfam" id="PF12706">
    <property type="entry name" value="Lactamase_B_2"/>
    <property type="match status" value="1"/>
</dbReference>
<dbReference type="SUPFAM" id="SSF56281">
    <property type="entry name" value="Metallo-hydrolase/oxidoreductase"/>
    <property type="match status" value="1"/>
</dbReference>
<dbReference type="SMART" id="SM00849">
    <property type="entry name" value="Lactamase_B"/>
    <property type="match status" value="1"/>
</dbReference>
<dbReference type="PANTHER" id="PTHR46018">
    <property type="entry name" value="ZINC PHOSPHODIESTERASE ELAC PROTEIN 1"/>
    <property type="match status" value="1"/>
</dbReference>
<dbReference type="Proteomes" id="UP000468638">
    <property type="component" value="Unassembled WGS sequence"/>
</dbReference>
<name>A0A6I4ZX42_9BACI</name>
<keyword evidence="1" id="KW-0862">Zinc</keyword>
<evidence type="ECO:0000313" key="4">
    <source>
        <dbReference type="Proteomes" id="UP000468638"/>
    </source>
</evidence>
<reference evidence="3 4" key="1">
    <citation type="submission" date="2019-11" db="EMBL/GenBank/DDBJ databases">
        <title>Genome sequences of 17 halophilic strains isolated from different environments.</title>
        <authorList>
            <person name="Furrow R.E."/>
        </authorList>
    </citation>
    <scope>NUCLEOTIDE SEQUENCE [LARGE SCALE GENOMIC DNA]</scope>
    <source>
        <strain evidence="3 4">22514_16_FS</strain>
    </source>
</reference>
<dbReference type="OrthoDB" id="9794898at2"/>
<proteinExistence type="predicted"/>